<feature type="domain" description="Flagellin N-terminal" evidence="4">
    <location>
        <begin position="6"/>
        <end position="141"/>
    </location>
</feature>
<evidence type="ECO:0000259" key="5">
    <source>
        <dbReference type="Pfam" id="PF00700"/>
    </source>
</evidence>
<keyword evidence="3" id="KW-0975">Bacterial flagellum</keyword>
<keyword evidence="7" id="KW-1185">Reference proteome</keyword>
<dbReference type="InterPro" id="IPR046358">
    <property type="entry name" value="Flagellin_C"/>
</dbReference>
<reference evidence="6 7" key="1">
    <citation type="submission" date="2013-10" db="EMBL/GenBank/DDBJ databases">
        <authorList>
            <person name="Wang G."/>
            <person name="Zhuang W."/>
        </authorList>
    </citation>
    <scope>NUCLEOTIDE SEQUENCE [LARGE SCALE GENOMIC DNA]</scope>
    <source>
        <strain evidence="6 7">DSM 20118</strain>
    </source>
</reference>
<dbReference type="STRING" id="1408250.Q760_03585"/>
<dbReference type="EMBL" id="AXNT01000130">
    <property type="protein sequence ID" value="KGM01133.1"/>
    <property type="molecule type" value="Genomic_DNA"/>
</dbReference>
<dbReference type="PANTHER" id="PTHR42792">
    <property type="entry name" value="FLAGELLIN"/>
    <property type="match status" value="1"/>
</dbReference>
<comment type="similarity">
    <text evidence="2">Belongs to the bacterial flagellin family.</text>
</comment>
<evidence type="ECO:0000256" key="2">
    <source>
        <dbReference type="ARBA" id="ARBA00005709"/>
    </source>
</evidence>
<gene>
    <name evidence="6" type="ORF">Q760_03585</name>
</gene>
<dbReference type="PANTHER" id="PTHR42792:SF1">
    <property type="entry name" value="FLAGELLAR HOOK-ASSOCIATED PROTEIN 3"/>
    <property type="match status" value="1"/>
</dbReference>
<dbReference type="GO" id="GO:0009424">
    <property type="term" value="C:bacterial-type flagellum hook"/>
    <property type="evidence" value="ECO:0007669"/>
    <property type="project" value="InterPro"/>
</dbReference>
<dbReference type="SUPFAM" id="SSF64518">
    <property type="entry name" value="Phase 1 flagellin"/>
    <property type="match status" value="1"/>
</dbReference>
<dbReference type="Pfam" id="PF00669">
    <property type="entry name" value="Flagellin_N"/>
    <property type="match status" value="1"/>
</dbReference>
<proteinExistence type="inferred from homology"/>
<dbReference type="NCBIfam" id="TIGR02550">
    <property type="entry name" value="flagell_flgL"/>
    <property type="match status" value="1"/>
</dbReference>
<keyword evidence="6" id="KW-0969">Cilium</keyword>
<dbReference type="Pfam" id="PF00700">
    <property type="entry name" value="Flagellin_C"/>
    <property type="match status" value="1"/>
</dbReference>
<sequence length="293" mass="30835">MINRVTHQTVQRSTLGNLQQNLSKMADLQAKMSSGKNINVPSDDPAGASDMLRLRGEQRAQTQFARNADDGNGWLTTVDSALTSSLTSMRRARDLVVQGGNGGLGATSREALAAEVDGLRAALLEQANTSYLGRSVFAGTSDAGVAFTDTYVFTGTPGSGVERRVAENTSVRVDADGAAVYGEGASSVFALLETVSATLRSGGDVTSHLAAMDSRFESMLTQVSGVGARQNRVQDAQSTLLETQQSTKAQLSAIEDVDLAGIILELQMQEVAYQGALGAAGKVLQPTLMEFLR</sequence>
<dbReference type="OrthoDB" id="9758307at2"/>
<dbReference type="GO" id="GO:0071973">
    <property type="term" value="P:bacterial-type flagellum-dependent cell motility"/>
    <property type="evidence" value="ECO:0007669"/>
    <property type="project" value="InterPro"/>
</dbReference>
<dbReference type="RefSeq" id="WP_034633456.1">
    <property type="nucleotide sequence ID" value="NZ_AXNT01000130.1"/>
</dbReference>
<dbReference type="InterPro" id="IPR001029">
    <property type="entry name" value="Flagellin_N"/>
</dbReference>
<feature type="domain" description="Flagellin C-terminal" evidence="5">
    <location>
        <begin position="210"/>
        <end position="269"/>
    </location>
</feature>
<evidence type="ECO:0000313" key="7">
    <source>
        <dbReference type="Proteomes" id="UP000029833"/>
    </source>
</evidence>
<comment type="caution">
    <text evidence="6">The sequence shown here is derived from an EMBL/GenBank/DDBJ whole genome shotgun (WGS) entry which is preliminary data.</text>
</comment>
<name>A0A0A0B4M5_9CELL</name>
<dbReference type="AlphaFoldDB" id="A0A0A0B4M5"/>
<keyword evidence="6" id="KW-0966">Cell projection</keyword>
<protein>
    <submittedName>
        <fullName evidence="6">Flagellar hook protein</fullName>
    </submittedName>
</protein>
<keyword evidence="6" id="KW-0282">Flagellum</keyword>
<evidence type="ECO:0000256" key="3">
    <source>
        <dbReference type="ARBA" id="ARBA00023143"/>
    </source>
</evidence>
<dbReference type="Gene3D" id="1.20.1330.10">
    <property type="entry name" value="f41 fragment of flagellin, N-terminal domain"/>
    <property type="match status" value="1"/>
</dbReference>
<comment type="subcellular location">
    <subcellularLocation>
        <location evidence="1">Bacterial flagellum</location>
    </subcellularLocation>
</comment>
<evidence type="ECO:0000259" key="4">
    <source>
        <dbReference type="Pfam" id="PF00669"/>
    </source>
</evidence>
<organism evidence="6 7">
    <name type="scientific">Cellulomonas cellasea DSM 20118</name>
    <dbReference type="NCBI Taxonomy" id="1408250"/>
    <lineage>
        <taxon>Bacteria</taxon>
        <taxon>Bacillati</taxon>
        <taxon>Actinomycetota</taxon>
        <taxon>Actinomycetes</taxon>
        <taxon>Micrococcales</taxon>
        <taxon>Cellulomonadaceae</taxon>
        <taxon>Cellulomonas</taxon>
    </lineage>
</organism>
<dbReference type="Proteomes" id="UP000029833">
    <property type="component" value="Unassembled WGS sequence"/>
</dbReference>
<accession>A0A0A0B4M5</accession>
<dbReference type="InterPro" id="IPR001492">
    <property type="entry name" value="Flagellin"/>
</dbReference>
<dbReference type="InterPro" id="IPR013384">
    <property type="entry name" value="Flagell_FlgL"/>
</dbReference>
<evidence type="ECO:0000313" key="6">
    <source>
        <dbReference type="EMBL" id="KGM01133.1"/>
    </source>
</evidence>
<evidence type="ECO:0000256" key="1">
    <source>
        <dbReference type="ARBA" id="ARBA00004365"/>
    </source>
</evidence>
<dbReference type="GO" id="GO:0005198">
    <property type="term" value="F:structural molecule activity"/>
    <property type="evidence" value="ECO:0007669"/>
    <property type="project" value="InterPro"/>
</dbReference>